<dbReference type="RefSeq" id="WP_212696816.1">
    <property type="nucleotide sequence ID" value="NZ_CP058649.1"/>
</dbReference>
<dbReference type="SUPFAM" id="SSF54292">
    <property type="entry name" value="2Fe-2S ferredoxin-like"/>
    <property type="match status" value="1"/>
</dbReference>
<dbReference type="InterPro" id="IPR013087">
    <property type="entry name" value="Znf_C2H2_type"/>
</dbReference>
<keyword evidence="4" id="KW-0408">Iron</keyword>
<keyword evidence="5" id="KW-0411">Iron-sulfur</keyword>
<dbReference type="Proteomes" id="UP000683246">
    <property type="component" value="Chromosome"/>
</dbReference>
<keyword evidence="9" id="KW-1185">Reference proteome</keyword>
<dbReference type="FunFam" id="3.10.20.30:FF:000020">
    <property type="entry name" value="Xanthine dehydrogenase iron-sulfur subunit"/>
    <property type="match status" value="1"/>
</dbReference>
<evidence type="ECO:0000256" key="5">
    <source>
        <dbReference type="ARBA" id="ARBA00023014"/>
    </source>
</evidence>
<keyword evidence="2" id="KW-0479">Metal-binding</keyword>
<dbReference type="AlphaFoldDB" id="A0A8J8MGG7"/>
<gene>
    <name evidence="8" type="ORF">HZI73_03190</name>
</gene>
<dbReference type="PANTHER" id="PTHR44379:SF7">
    <property type="entry name" value="XANTHINE DEHYDROGENASE SUBUNIT E-RELATED"/>
    <property type="match status" value="1"/>
</dbReference>
<sequence>MKYYKSNCTITLQVNGASFNVSIQPSDILVDVLRRELGLTGAKPGCLQGNCGACTILIDGQPMKSCLMLAVEAVGHHITTIEGLKDTVVQDAFMKYLAFQCGYCTSGFIMNIEGLFHKYPHPKEDVIKEWMTSNICRCTCYEEMYEAIQEVEQNKN</sequence>
<name>A0A8J8MGG7_9FIRM</name>
<dbReference type="PANTHER" id="PTHR44379">
    <property type="entry name" value="OXIDOREDUCTASE WITH IRON-SULFUR SUBUNIT"/>
    <property type="match status" value="1"/>
</dbReference>
<dbReference type="GO" id="GO:0016491">
    <property type="term" value="F:oxidoreductase activity"/>
    <property type="evidence" value="ECO:0007669"/>
    <property type="project" value="UniProtKB-KW"/>
</dbReference>
<dbReference type="InterPro" id="IPR006058">
    <property type="entry name" value="2Fe2S_fd_BS"/>
</dbReference>
<comment type="pathway">
    <text evidence="6">Alkaloid degradation; nicotine degradation.</text>
</comment>
<protein>
    <submittedName>
        <fullName evidence="8">(2Fe-2S)-binding protein</fullName>
    </submittedName>
</protein>
<evidence type="ECO:0000256" key="4">
    <source>
        <dbReference type="ARBA" id="ARBA00023004"/>
    </source>
</evidence>
<evidence type="ECO:0000256" key="1">
    <source>
        <dbReference type="ARBA" id="ARBA00022714"/>
    </source>
</evidence>
<dbReference type="InterPro" id="IPR002888">
    <property type="entry name" value="2Fe-2S-bd"/>
</dbReference>
<dbReference type="PROSITE" id="PS51085">
    <property type="entry name" value="2FE2S_FER_2"/>
    <property type="match status" value="1"/>
</dbReference>
<evidence type="ECO:0000256" key="2">
    <source>
        <dbReference type="ARBA" id="ARBA00022723"/>
    </source>
</evidence>
<feature type="domain" description="2Fe-2S ferredoxin-type" evidence="7">
    <location>
        <begin position="8"/>
        <end position="84"/>
    </location>
</feature>
<accession>A0A8J8MGG7</accession>
<dbReference type="EMBL" id="CP058649">
    <property type="protein sequence ID" value="QUI21347.1"/>
    <property type="molecule type" value="Genomic_DNA"/>
</dbReference>
<evidence type="ECO:0000259" key="7">
    <source>
        <dbReference type="PROSITE" id="PS51085"/>
    </source>
</evidence>
<evidence type="ECO:0000313" key="8">
    <source>
        <dbReference type="EMBL" id="QUI21347.1"/>
    </source>
</evidence>
<organism evidence="8 9">
    <name type="scientific">Vallitalea pronyensis</name>
    <dbReference type="NCBI Taxonomy" id="1348613"/>
    <lineage>
        <taxon>Bacteria</taxon>
        <taxon>Bacillati</taxon>
        <taxon>Bacillota</taxon>
        <taxon>Clostridia</taxon>
        <taxon>Lachnospirales</taxon>
        <taxon>Vallitaleaceae</taxon>
        <taxon>Vallitalea</taxon>
    </lineage>
</organism>
<dbReference type="InterPro" id="IPR036884">
    <property type="entry name" value="2Fe-2S-bd_dom_sf"/>
</dbReference>
<dbReference type="GO" id="GO:0051537">
    <property type="term" value="F:2 iron, 2 sulfur cluster binding"/>
    <property type="evidence" value="ECO:0007669"/>
    <property type="project" value="UniProtKB-KW"/>
</dbReference>
<dbReference type="Pfam" id="PF01799">
    <property type="entry name" value="Fer2_2"/>
    <property type="match status" value="1"/>
</dbReference>
<evidence type="ECO:0000256" key="6">
    <source>
        <dbReference type="ARBA" id="ARBA00060707"/>
    </source>
</evidence>
<dbReference type="InterPro" id="IPR036010">
    <property type="entry name" value="2Fe-2S_ferredoxin-like_sf"/>
</dbReference>
<dbReference type="PROSITE" id="PS00197">
    <property type="entry name" value="2FE2S_FER_1"/>
    <property type="match status" value="1"/>
</dbReference>
<dbReference type="SUPFAM" id="SSF47741">
    <property type="entry name" value="CO dehydrogenase ISP C-domain like"/>
    <property type="match status" value="1"/>
</dbReference>
<proteinExistence type="predicted"/>
<dbReference type="InterPro" id="IPR051452">
    <property type="entry name" value="Diverse_Oxidoreductases"/>
</dbReference>
<dbReference type="KEGG" id="vpy:HZI73_03190"/>
<reference evidence="8" key="1">
    <citation type="submission" date="2020-07" db="EMBL/GenBank/DDBJ databases">
        <title>Vallitalea pronyensis genome.</title>
        <authorList>
            <person name="Postec A."/>
        </authorList>
    </citation>
    <scope>NUCLEOTIDE SEQUENCE</scope>
    <source>
        <strain evidence="8">FatNI3</strain>
    </source>
</reference>
<dbReference type="GO" id="GO:0046872">
    <property type="term" value="F:metal ion binding"/>
    <property type="evidence" value="ECO:0007669"/>
    <property type="project" value="UniProtKB-KW"/>
</dbReference>
<keyword evidence="3" id="KW-0560">Oxidoreductase</keyword>
<dbReference type="InterPro" id="IPR012675">
    <property type="entry name" value="Beta-grasp_dom_sf"/>
</dbReference>
<dbReference type="PROSITE" id="PS00028">
    <property type="entry name" value="ZINC_FINGER_C2H2_1"/>
    <property type="match status" value="1"/>
</dbReference>
<keyword evidence="1" id="KW-0001">2Fe-2S</keyword>
<dbReference type="Gene3D" id="1.10.150.120">
    <property type="entry name" value="[2Fe-2S]-binding domain"/>
    <property type="match status" value="1"/>
</dbReference>
<dbReference type="Pfam" id="PF00111">
    <property type="entry name" value="Fer2"/>
    <property type="match status" value="1"/>
</dbReference>
<dbReference type="InterPro" id="IPR001041">
    <property type="entry name" value="2Fe-2S_ferredoxin-type"/>
</dbReference>
<evidence type="ECO:0000256" key="3">
    <source>
        <dbReference type="ARBA" id="ARBA00023002"/>
    </source>
</evidence>
<dbReference type="Gene3D" id="3.10.20.30">
    <property type="match status" value="1"/>
</dbReference>
<evidence type="ECO:0000313" key="9">
    <source>
        <dbReference type="Proteomes" id="UP000683246"/>
    </source>
</evidence>